<dbReference type="EMBL" id="CAUYUJ010009113">
    <property type="protein sequence ID" value="CAK0825869.1"/>
    <property type="molecule type" value="Genomic_DNA"/>
</dbReference>
<comment type="caution">
    <text evidence="2">The sequence shown here is derived from an EMBL/GenBank/DDBJ whole genome shotgun (WGS) entry which is preliminary data.</text>
</comment>
<proteinExistence type="predicted"/>
<keyword evidence="3" id="KW-1185">Reference proteome</keyword>
<feature type="region of interest" description="Disordered" evidence="1">
    <location>
        <begin position="34"/>
        <end position="72"/>
    </location>
</feature>
<accession>A0ABN9S3X5</accession>
<organism evidence="2 3">
    <name type="scientific">Prorocentrum cordatum</name>
    <dbReference type="NCBI Taxonomy" id="2364126"/>
    <lineage>
        <taxon>Eukaryota</taxon>
        <taxon>Sar</taxon>
        <taxon>Alveolata</taxon>
        <taxon>Dinophyceae</taxon>
        <taxon>Prorocentrales</taxon>
        <taxon>Prorocentraceae</taxon>
        <taxon>Prorocentrum</taxon>
    </lineage>
</organism>
<protein>
    <submittedName>
        <fullName evidence="2">Uncharacterized protein</fullName>
    </submittedName>
</protein>
<sequence>MEGSMSVGSGYSFGGPYTGGVAVVEPMAMSLLDSRNGSTESMRAAQAYPPYAQQQASRQVAERPELGPRVVPPSQVVVNAGVSQQESPGPRSRVLSAETAPAEKRYMTQRDLDERMQEQRVVLQRYVQESQTLQAQRLEDFVEQAITRALRGESALAASTDEHLAGLKADLVELRVALE</sequence>
<gene>
    <name evidence="2" type="ORF">PCOR1329_LOCUS25883</name>
</gene>
<reference evidence="2" key="1">
    <citation type="submission" date="2023-10" db="EMBL/GenBank/DDBJ databases">
        <authorList>
            <person name="Chen Y."/>
            <person name="Shah S."/>
            <person name="Dougan E. K."/>
            <person name="Thang M."/>
            <person name="Chan C."/>
        </authorList>
    </citation>
    <scope>NUCLEOTIDE SEQUENCE [LARGE SCALE GENOMIC DNA]</scope>
</reference>
<name>A0ABN9S3X5_9DINO</name>
<evidence type="ECO:0000313" key="3">
    <source>
        <dbReference type="Proteomes" id="UP001189429"/>
    </source>
</evidence>
<feature type="compositionally biased region" description="Low complexity" evidence="1">
    <location>
        <begin position="44"/>
        <end position="56"/>
    </location>
</feature>
<evidence type="ECO:0000256" key="1">
    <source>
        <dbReference type="SAM" id="MobiDB-lite"/>
    </source>
</evidence>
<evidence type="ECO:0000313" key="2">
    <source>
        <dbReference type="EMBL" id="CAK0825869.1"/>
    </source>
</evidence>
<feature type="non-terminal residue" evidence="2">
    <location>
        <position position="179"/>
    </location>
</feature>
<dbReference type="Proteomes" id="UP001189429">
    <property type="component" value="Unassembled WGS sequence"/>
</dbReference>
<feature type="region of interest" description="Disordered" evidence="1">
    <location>
        <begin position="81"/>
        <end position="100"/>
    </location>
</feature>